<reference evidence="2" key="1">
    <citation type="submission" date="2019-06" db="EMBL/GenBank/DDBJ databases">
        <authorList>
            <person name="Murdoch R.W."/>
            <person name="Fathepure B."/>
        </authorList>
    </citation>
    <scope>NUCLEOTIDE SEQUENCE</scope>
</reference>
<evidence type="ECO:0000313" key="2">
    <source>
        <dbReference type="EMBL" id="QEA07313.1"/>
    </source>
</evidence>
<feature type="region of interest" description="Disordered" evidence="1">
    <location>
        <begin position="1"/>
        <end position="62"/>
    </location>
</feature>
<proteinExistence type="predicted"/>
<feature type="compositionally biased region" description="Low complexity" evidence="1">
    <location>
        <begin position="16"/>
        <end position="25"/>
    </location>
</feature>
<evidence type="ECO:0000256" key="1">
    <source>
        <dbReference type="SAM" id="MobiDB-lite"/>
    </source>
</evidence>
<protein>
    <submittedName>
        <fullName evidence="2">Uncharacterized protein</fullName>
    </submittedName>
</protein>
<sequence length="271" mass="28167">MVPEDALEPAGGGGQPAALPAAPSPVRERAGTEPAGRVADRPGAELAGDGLANGCRRADEAQAQAGEAVELAERAQYHQAWPAGEGGHGVAAVGVGEGLVHHEPAAAAGEPGMQRGQPIRVQVPSGGVVGIDDDQGIRGVRGVPQRRVRDRRRRDAGVLPGRRVASVAARGAGHAGGAEHPRQALDRGLGARYGEPFTAAVGLRRRGLQAVVRLRQPLPDCRRQWRRWPGPWGDTGGEVQPLRGRDAVAFRRGVQPAAVLDVVLSQGRPPG</sequence>
<accession>A0A5B8RH72</accession>
<name>A0A5B8RH72_9ZZZZ</name>
<dbReference type="AlphaFoldDB" id="A0A5B8RH72"/>
<organism evidence="2">
    <name type="scientific">uncultured organism</name>
    <dbReference type="NCBI Taxonomy" id="155900"/>
    <lineage>
        <taxon>unclassified sequences</taxon>
        <taxon>environmental samples</taxon>
    </lineage>
</organism>
<dbReference type="EMBL" id="MN079228">
    <property type="protein sequence ID" value="QEA07313.1"/>
    <property type="molecule type" value="Genomic_DNA"/>
</dbReference>
<gene>
    <name evidence="2" type="ORF">KBTEX_03662</name>
</gene>